<evidence type="ECO:0000313" key="1">
    <source>
        <dbReference type="EMBL" id="PMD32762.1"/>
    </source>
</evidence>
<dbReference type="OrthoDB" id="3445164at2759"/>
<gene>
    <name evidence="1" type="ORF">L207DRAFT_536055</name>
</gene>
<dbReference type="EMBL" id="KZ613958">
    <property type="protein sequence ID" value="PMD32762.1"/>
    <property type="molecule type" value="Genomic_DNA"/>
</dbReference>
<dbReference type="AlphaFoldDB" id="A0A2J6R2M8"/>
<reference evidence="1 2" key="1">
    <citation type="submission" date="2016-04" db="EMBL/GenBank/DDBJ databases">
        <title>A degradative enzymes factory behind the ericoid mycorrhizal symbiosis.</title>
        <authorList>
            <consortium name="DOE Joint Genome Institute"/>
            <person name="Martino E."/>
            <person name="Morin E."/>
            <person name="Grelet G."/>
            <person name="Kuo A."/>
            <person name="Kohler A."/>
            <person name="Daghino S."/>
            <person name="Barry K."/>
            <person name="Choi C."/>
            <person name="Cichocki N."/>
            <person name="Clum A."/>
            <person name="Copeland A."/>
            <person name="Hainaut M."/>
            <person name="Haridas S."/>
            <person name="Labutti K."/>
            <person name="Lindquist E."/>
            <person name="Lipzen A."/>
            <person name="Khouja H.-R."/>
            <person name="Murat C."/>
            <person name="Ohm R."/>
            <person name="Olson A."/>
            <person name="Spatafora J."/>
            <person name="Veneault-Fourrey C."/>
            <person name="Henrissat B."/>
            <person name="Grigoriev I."/>
            <person name="Martin F."/>
            <person name="Perotto S."/>
        </authorList>
    </citation>
    <scope>NUCLEOTIDE SEQUENCE [LARGE SCALE GENOMIC DNA]</scope>
    <source>
        <strain evidence="1 2">F</strain>
    </source>
</reference>
<dbReference type="SUPFAM" id="SSF81383">
    <property type="entry name" value="F-box domain"/>
    <property type="match status" value="1"/>
</dbReference>
<keyword evidence="2" id="KW-1185">Reference proteome</keyword>
<protein>
    <recommendedName>
        <fullName evidence="3">F-box domain-containing protein</fullName>
    </recommendedName>
</protein>
<evidence type="ECO:0008006" key="3">
    <source>
        <dbReference type="Google" id="ProtNLM"/>
    </source>
</evidence>
<evidence type="ECO:0000313" key="2">
    <source>
        <dbReference type="Proteomes" id="UP000235786"/>
    </source>
</evidence>
<organism evidence="1 2">
    <name type="scientific">Hyaloscypha variabilis (strain UAMH 11265 / GT02V1 / F)</name>
    <name type="common">Meliniomyces variabilis</name>
    <dbReference type="NCBI Taxonomy" id="1149755"/>
    <lineage>
        <taxon>Eukaryota</taxon>
        <taxon>Fungi</taxon>
        <taxon>Dikarya</taxon>
        <taxon>Ascomycota</taxon>
        <taxon>Pezizomycotina</taxon>
        <taxon>Leotiomycetes</taxon>
        <taxon>Helotiales</taxon>
        <taxon>Hyaloscyphaceae</taxon>
        <taxon>Hyaloscypha</taxon>
        <taxon>Hyaloscypha variabilis</taxon>
    </lineage>
</organism>
<dbReference type="InterPro" id="IPR036047">
    <property type="entry name" value="F-box-like_dom_sf"/>
</dbReference>
<sequence length="170" mass="19368">MEEDPEPSLENLSPAIQNKIFSYLDPVTSTCLGLTSKKFHAIHQQFHADGTVALFDKAPFCGFQNRICLIQLLKEWLEDKYDPQKVWVDTVKAAMRTQSAKKELQLHVWLLCNYRQSLDDGQHDVLAGYIAGLGGRMGFSSVDVVEAAWDITIRYSKNEIEAFLHDGTWY</sequence>
<accession>A0A2J6R2M8</accession>
<proteinExistence type="predicted"/>
<name>A0A2J6R2M8_HYAVF</name>
<dbReference type="Proteomes" id="UP000235786">
    <property type="component" value="Unassembled WGS sequence"/>
</dbReference>